<evidence type="ECO:0000256" key="1">
    <source>
        <dbReference type="ARBA" id="ARBA00000798"/>
    </source>
</evidence>
<evidence type="ECO:0000313" key="9">
    <source>
        <dbReference type="EMBL" id="TET07835.1"/>
    </source>
</evidence>
<reference evidence="9 10" key="1">
    <citation type="submission" date="2019-03" db="EMBL/GenBank/DDBJ databases">
        <title>Metabolic potential of uncultured bacteria and archaea associated with petroleum seepage in deep-sea sediments.</title>
        <authorList>
            <person name="Dong X."/>
            <person name="Hubert C."/>
        </authorList>
    </citation>
    <scope>NUCLEOTIDE SEQUENCE [LARGE SCALE GENOMIC DNA]</scope>
    <source>
        <strain evidence="9">E44_bin7</strain>
    </source>
</reference>
<evidence type="ECO:0000256" key="2">
    <source>
        <dbReference type="ARBA" id="ARBA00008664"/>
    </source>
</evidence>
<dbReference type="InterPro" id="IPR051406">
    <property type="entry name" value="PLD_domain"/>
</dbReference>
<gene>
    <name evidence="9" type="ORF">E3J84_06965</name>
</gene>
<comment type="caution">
    <text evidence="9">The sequence shown here is derived from an EMBL/GenBank/DDBJ whole genome shotgun (WGS) entry which is preliminary data.</text>
</comment>
<keyword evidence="6" id="KW-0443">Lipid metabolism</keyword>
<evidence type="ECO:0000256" key="4">
    <source>
        <dbReference type="ARBA" id="ARBA00022801"/>
    </source>
</evidence>
<sequence>MTYIWVGFLSCYIKLMLSNRLWGTRYFQKIGGRAVKEYLKRLLVISILGICLSSMMVSLGNCQEFTKIEVLFSPEQGEEILQTLESAIQNAEERIYILIYSFTLDELAQATIDKYEEGVDARIIVDKSQAGPGSWIRRVLQQAEIPFRTMDGSKGGSMHIKVLIPDDIVLTGSYDYSKNATYSNDENFLIIRDKKILEAHLVKFDQLWEKELSVVSTEIIETKQRAPPDITVYITNTGKKYHNSGCRYLSKSRIPISLTKAKQRGYTACSVCRPPS</sequence>
<dbReference type="Proteomes" id="UP000316360">
    <property type="component" value="Unassembled WGS sequence"/>
</dbReference>
<dbReference type="InterPro" id="IPR025202">
    <property type="entry name" value="PLD-like_dom"/>
</dbReference>
<comment type="similarity">
    <text evidence="2">Belongs to the phospholipase D family.</text>
</comment>
<protein>
    <recommendedName>
        <fullName evidence="3">phospholipase D</fullName>
        <ecNumber evidence="3">3.1.4.4</ecNumber>
    </recommendedName>
</protein>
<feature type="domain" description="Phospholipase D-like" evidence="8">
    <location>
        <begin position="86"/>
        <end position="208"/>
    </location>
</feature>
<evidence type="ECO:0000259" key="8">
    <source>
        <dbReference type="Pfam" id="PF13091"/>
    </source>
</evidence>
<dbReference type="GO" id="GO:0004630">
    <property type="term" value="F:phospholipase D activity"/>
    <property type="evidence" value="ECO:0007669"/>
    <property type="project" value="UniProtKB-EC"/>
</dbReference>
<dbReference type="PANTHER" id="PTHR43856:SF1">
    <property type="entry name" value="MITOCHONDRIAL CARDIOLIPIN HYDROLASE"/>
    <property type="match status" value="1"/>
</dbReference>
<keyword evidence="7" id="KW-1133">Transmembrane helix</keyword>
<proteinExistence type="inferred from homology"/>
<dbReference type="GO" id="GO:0016891">
    <property type="term" value="F:RNA endonuclease activity producing 5'-phosphomonoesters, hydrolytic mechanism"/>
    <property type="evidence" value="ECO:0007669"/>
    <property type="project" value="TreeGrafter"/>
</dbReference>
<dbReference type="EMBL" id="SOKJ01000400">
    <property type="protein sequence ID" value="TET07835.1"/>
    <property type="molecule type" value="Genomic_DNA"/>
</dbReference>
<dbReference type="PANTHER" id="PTHR43856">
    <property type="entry name" value="CARDIOLIPIN HYDROLASE"/>
    <property type="match status" value="1"/>
</dbReference>
<accession>A0A523RPZ7</accession>
<organism evidence="9 10">
    <name type="scientific">Aerophobetes bacterium</name>
    <dbReference type="NCBI Taxonomy" id="2030807"/>
    <lineage>
        <taxon>Bacteria</taxon>
        <taxon>Candidatus Aerophobota</taxon>
    </lineage>
</organism>
<evidence type="ECO:0000256" key="6">
    <source>
        <dbReference type="ARBA" id="ARBA00023098"/>
    </source>
</evidence>
<dbReference type="Gene3D" id="3.30.870.10">
    <property type="entry name" value="Endonuclease Chain A"/>
    <property type="match status" value="1"/>
</dbReference>
<evidence type="ECO:0000256" key="5">
    <source>
        <dbReference type="ARBA" id="ARBA00022963"/>
    </source>
</evidence>
<keyword evidence="7" id="KW-0472">Membrane</keyword>
<keyword evidence="5" id="KW-0442">Lipid degradation</keyword>
<evidence type="ECO:0000256" key="7">
    <source>
        <dbReference type="SAM" id="Phobius"/>
    </source>
</evidence>
<name>A0A523RPZ7_UNCAE</name>
<comment type="catalytic activity">
    <reaction evidence="1">
        <text>a 1,2-diacyl-sn-glycero-3-phosphocholine + H2O = a 1,2-diacyl-sn-glycero-3-phosphate + choline + H(+)</text>
        <dbReference type="Rhea" id="RHEA:14445"/>
        <dbReference type="ChEBI" id="CHEBI:15354"/>
        <dbReference type="ChEBI" id="CHEBI:15377"/>
        <dbReference type="ChEBI" id="CHEBI:15378"/>
        <dbReference type="ChEBI" id="CHEBI:57643"/>
        <dbReference type="ChEBI" id="CHEBI:58608"/>
        <dbReference type="EC" id="3.1.4.4"/>
    </reaction>
</comment>
<evidence type="ECO:0000313" key="10">
    <source>
        <dbReference type="Proteomes" id="UP000316360"/>
    </source>
</evidence>
<feature type="transmembrane region" description="Helical" evidence="7">
    <location>
        <begin position="42"/>
        <end position="60"/>
    </location>
</feature>
<keyword evidence="7" id="KW-0812">Transmembrane</keyword>
<keyword evidence="4" id="KW-0378">Hydrolase</keyword>
<dbReference type="EC" id="3.1.4.4" evidence="3"/>
<evidence type="ECO:0000256" key="3">
    <source>
        <dbReference type="ARBA" id="ARBA00012027"/>
    </source>
</evidence>
<dbReference type="AlphaFoldDB" id="A0A523RPZ7"/>
<dbReference type="Pfam" id="PF13091">
    <property type="entry name" value="PLDc_2"/>
    <property type="match status" value="1"/>
</dbReference>
<feature type="transmembrane region" description="Helical" evidence="7">
    <location>
        <begin position="6"/>
        <end position="22"/>
    </location>
</feature>
<dbReference type="SUPFAM" id="SSF56024">
    <property type="entry name" value="Phospholipase D/nuclease"/>
    <property type="match status" value="1"/>
</dbReference>
<dbReference type="GO" id="GO:0016042">
    <property type="term" value="P:lipid catabolic process"/>
    <property type="evidence" value="ECO:0007669"/>
    <property type="project" value="UniProtKB-KW"/>
</dbReference>